<evidence type="ECO:0000313" key="1">
    <source>
        <dbReference type="EMBL" id="KLU04638.1"/>
    </source>
</evidence>
<comment type="caution">
    <text evidence="1">The sequence shown here is derived from an EMBL/GenBank/DDBJ whole genome shotgun (WGS) entry which is preliminary data.</text>
</comment>
<dbReference type="Proteomes" id="UP000036367">
    <property type="component" value="Unassembled WGS sequence"/>
</dbReference>
<evidence type="ECO:0000313" key="2">
    <source>
        <dbReference type="Proteomes" id="UP000036367"/>
    </source>
</evidence>
<proteinExistence type="predicted"/>
<sequence>MKRVFNRRHGRSFLGGTSGRMRTRRLIVTVVTQTAGSETNFIHF</sequence>
<organism evidence="1 2">
    <name type="scientific">Rhodopirellula islandica</name>
    <dbReference type="NCBI Taxonomy" id="595434"/>
    <lineage>
        <taxon>Bacteria</taxon>
        <taxon>Pseudomonadati</taxon>
        <taxon>Planctomycetota</taxon>
        <taxon>Planctomycetia</taxon>
        <taxon>Pirellulales</taxon>
        <taxon>Pirellulaceae</taxon>
        <taxon>Rhodopirellula</taxon>
    </lineage>
</organism>
<keyword evidence="2" id="KW-1185">Reference proteome</keyword>
<reference evidence="1" key="1">
    <citation type="submission" date="2015-05" db="EMBL/GenBank/DDBJ databases">
        <title>Permanent draft genome of Rhodopirellula islandicus K833.</title>
        <authorList>
            <person name="Kizina J."/>
            <person name="Richter M."/>
            <person name="Glockner F.O."/>
            <person name="Harder J."/>
        </authorList>
    </citation>
    <scope>NUCLEOTIDE SEQUENCE [LARGE SCALE GENOMIC DNA]</scope>
    <source>
        <strain evidence="1">K833</strain>
    </source>
</reference>
<name>A0A0J1BDE4_RHOIS</name>
<dbReference type="EMBL" id="LECT01000026">
    <property type="protein sequence ID" value="KLU04638.1"/>
    <property type="molecule type" value="Genomic_DNA"/>
</dbReference>
<accession>A0A0J1BDE4</accession>
<dbReference type="AlphaFoldDB" id="A0A0J1BDE4"/>
<protein>
    <submittedName>
        <fullName evidence="1">Uncharacterized protein</fullName>
    </submittedName>
</protein>
<gene>
    <name evidence="1" type="ORF">RISK_003260</name>
</gene>